<organism evidence="2">
    <name type="scientific">hydrocarbon metagenome</name>
    <dbReference type="NCBI Taxonomy" id="938273"/>
    <lineage>
        <taxon>unclassified sequences</taxon>
        <taxon>metagenomes</taxon>
        <taxon>ecological metagenomes</taxon>
    </lineage>
</organism>
<feature type="transmembrane region" description="Helical" evidence="1">
    <location>
        <begin position="111"/>
        <end position="131"/>
    </location>
</feature>
<dbReference type="EMBL" id="LNQE01001135">
    <property type="protein sequence ID" value="KUG20838.1"/>
    <property type="molecule type" value="Genomic_DNA"/>
</dbReference>
<comment type="caution">
    <text evidence="2">The sequence shown here is derived from an EMBL/GenBank/DDBJ whole genome shotgun (WGS) entry which is preliminary data.</text>
</comment>
<keyword evidence="1" id="KW-1133">Transmembrane helix</keyword>
<evidence type="ECO:0000313" key="2">
    <source>
        <dbReference type="EMBL" id="KUG20838.1"/>
    </source>
</evidence>
<feature type="transmembrane region" description="Helical" evidence="1">
    <location>
        <begin position="12"/>
        <end position="40"/>
    </location>
</feature>
<keyword evidence="1" id="KW-0812">Transmembrane</keyword>
<feature type="transmembrane region" description="Helical" evidence="1">
    <location>
        <begin position="52"/>
        <end position="69"/>
    </location>
</feature>
<proteinExistence type="predicted"/>
<name>A0A0W8FIU5_9ZZZZ</name>
<accession>A0A0W8FIU5</accession>
<gene>
    <name evidence="2" type="ORF">ASZ90_009419</name>
</gene>
<reference evidence="2" key="1">
    <citation type="journal article" date="2015" name="Proc. Natl. Acad. Sci. U.S.A.">
        <title>Networks of energetic and metabolic interactions define dynamics in microbial communities.</title>
        <authorList>
            <person name="Embree M."/>
            <person name="Liu J.K."/>
            <person name="Al-Bassam M.M."/>
            <person name="Zengler K."/>
        </authorList>
    </citation>
    <scope>NUCLEOTIDE SEQUENCE</scope>
</reference>
<sequence length="197" mass="21680">MVRGLLVDYGITTIPILPFIALMIVFAAISVCLLAIFALLRHSVPNLASMPNLGLFTVLAFAAMVVYGNRMKARIAVDRESITIRRPLFPPLVVPRDAIVKAEVRENRRPVPLWLLGTVLVMGLASYFAITRGGLLQSGMNNLVLWFNVVLFSLAAFYHGHIRARYTRILALTTANNRMAVIYADNPESIAGMLGVS</sequence>
<keyword evidence="1" id="KW-0472">Membrane</keyword>
<evidence type="ECO:0000256" key="1">
    <source>
        <dbReference type="SAM" id="Phobius"/>
    </source>
</evidence>
<dbReference type="AlphaFoldDB" id="A0A0W8FIU5"/>
<feature type="transmembrane region" description="Helical" evidence="1">
    <location>
        <begin position="143"/>
        <end position="160"/>
    </location>
</feature>
<protein>
    <submittedName>
        <fullName evidence="2">Uncharacterized protein</fullName>
    </submittedName>
</protein>